<sequence>MAYPKDLNKEEELDKFQFWLMEMWDTLDHFINELPEELELDFSPASFLRIEKWILNNYRTIDEIKKDKTKLDALARYVGETFRKELEGIWELSLDDPKYIYYGIPQINFKAKNVTPICPLTMVTACVDRRKGDYIYSIFTNKKKRIKG</sequence>
<name>A0ABU1IQ04_9BACL</name>
<organism evidence="1 2">
    <name type="scientific">Desmospora profundinema</name>
    <dbReference type="NCBI Taxonomy" id="1571184"/>
    <lineage>
        <taxon>Bacteria</taxon>
        <taxon>Bacillati</taxon>
        <taxon>Bacillota</taxon>
        <taxon>Bacilli</taxon>
        <taxon>Bacillales</taxon>
        <taxon>Thermoactinomycetaceae</taxon>
        <taxon>Desmospora</taxon>
    </lineage>
</organism>
<evidence type="ECO:0000313" key="2">
    <source>
        <dbReference type="Proteomes" id="UP001185012"/>
    </source>
</evidence>
<evidence type="ECO:0000313" key="1">
    <source>
        <dbReference type="EMBL" id="MDR6226823.1"/>
    </source>
</evidence>
<dbReference type="Proteomes" id="UP001185012">
    <property type="component" value="Unassembled WGS sequence"/>
</dbReference>
<comment type="caution">
    <text evidence="1">The sequence shown here is derived from an EMBL/GenBank/DDBJ whole genome shotgun (WGS) entry which is preliminary data.</text>
</comment>
<gene>
    <name evidence="1" type="ORF">JOE21_002833</name>
</gene>
<evidence type="ECO:0008006" key="3">
    <source>
        <dbReference type="Google" id="ProtNLM"/>
    </source>
</evidence>
<dbReference type="RefSeq" id="WP_309867245.1">
    <property type="nucleotide sequence ID" value="NZ_JAVDQG010000006.1"/>
</dbReference>
<reference evidence="1 2" key="1">
    <citation type="submission" date="2023-07" db="EMBL/GenBank/DDBJ databases">
        <title>Genomic Encyclopedia of Type Strains, Phase IV (KMG-IV): sequencing the most valuable type-strain genomes for metagenomic binning, comparative biology and taxonomic classification.</title>
        <authorList>
            <person name="Goeker M."/>
        </authorList>
    </citation>
    <scope>NUCLEOTIDE SEQUENCE [LARGE SCALE GENOMIC DNA]</scope>
    <source>
        <strain evidence="1 2">DSM 45903</strain>
    </source>
</reference>
<dbReference type="EMBL" id="JAVDQG010000006">
    <property type="protein sequence ID" value="MDR6226823.1"/>
    <property type="molecule type" value="Genomic_DNA"/>
</dbReference>
<protein>
    <recommendedName>
        <fullName evidence="3">Transposase</fullName>
    </recommendedName>
</protein>
<keyword evidence="2" id="KW-1185">Reference proteome</keyword>
<proteinExistence type="predicted"/>
<accession>A0ABU1IQ04</accession>